<comment type="caution">
    <text evidence="3">The sequence shown here is derived from an EMBL/GenBank/DDBJ whole genome shotgun (WGS) entry which is preliminary data.</text>
</comment>
<dbReference type="GeneID" id="78084759"/>
<dbReference type="Pfam" id="PF03061">
    <property type="entry name" value="4HBT"/>
    <property type="match status" value="1"/>
</dbReference>
<dbReference type="PANTHER" id="PTHR42856:SF1">
    <property type="entry name" value="ACYL-COENZYME A THIOESTERASE PAAI"/>
    <property type="match status" value="1"/>
</dbReference>
<dbReference type="PANTHER" id="PTHR42856">
    <property type="entry name" value="ACYL-COENZYME A THIOESTERASE PAAI"/>
    <property type="match status" value="1"/>
</dbReference>
<dbReference type="RefSeq" id="WP_005028989.1">
    <property type="nucleotide sequence ID" value="NZ_KE150238.1"/>
</dbReference>
<dbReference type="NCBIfam" id="TIGR00369">
    <property type="entry name" value="unchar_dom_1"/>
    <property type="match status" value="1"/>
</dbReference>
<dbReference type="AlphaFoldDB" id="E5Y9D6"/>
<keyword evidence="1" id="KW-0378">Hydrolase</keyword>
<keyword evidence="4" id="KW-1185">Reference proteome</keyword>
<dbReference type="GO" id="GO:0016289">
    <property type="term" value="F:acyl-CoA hydrolase activity"/>
    <property type="evidence" value="ECO:0007669"/>
    <property type="project" value="TreeGrafter"/>
</dbReference>
<dbReference type="InterPro" id="IPR029069">
    <property type="entry name" value="HotDog_dom_sf"/>
</dbReference>
<dbReference type="InterPro" id="IPR052723">
    <property type="entry name" value="Acyl-CoA_thioesterase_PaaI"/>
</dbReference>
<dbReference type="HOGENOM" id="CLU_089876_11_2_7"/>
<dbReference type="Proteomes" id="UP000006034">
    <property type="component" value="Unassembled WGS sequence"/>
</dbReference>
<reference evidence="3 4" key="2">
    <citation type="submission" date="2013-04" db="EMBL/GenBank/DDBJ databases">
        <title>The Genome Sequence of Bilophila wadsworthia 3_1_6.</title>
        <authorList>
            <consortium name="The Broad Institute Genomics Platform"/>
            <person name="Earl A."/>
            <person name="Ward D."/>
            <person name="Feldgarden M."/>
            <person name="Gevers D."/>
            <person name="Sibley C."/>
            <person name="Strauss J."/>
            <person name="Allen-Vercoe E."/>
            <person name="Walker B."/>
            <person name="Young S."/>
            <person name="Zeng Q."/>
            <person name="Gargeya S."/>
            <person name="Fitzgerald M."/>
            <person name="Haas B."/>
            <person name="Abouelleil A."/>
            <person name="Allen A.W."/>
            <person name="Alvarado L."/>
            <person name="Arachchi H.M."/>
            <person name="Berlin A.M."/>
            <person name="Chapman S.B."/>
            <person name="Gainer-Dewar J."/>
            <person name="Goldberg J."/>
            <person name="Griggs A."/>
            <person name="Gujja S."/>
            <person name="Hansen M."/>
            <person name="Howarth C."/>
            <person name="Imamovic A."/>
            <person name="Ireland A."/>
            <person name="Larimer J."/>
            <person name="McCowan C."/>
            <person name="Murphy C."/>
            <person name="Pearson M."/>
            <person name="Poon T.W."/>
            <person name="Priest M."/>
            <person name="Roberts A."/>
            <person name="Saif S."/>
            <person name="Shea T."/>
            <person name="Sisk P."/>
            <person name="Sykes S."/>
            <person name="Wortman J."/>
            <person name="Nusbaum C."/>
            <person name="Birren B."/>
        </authorList>
    </citation>
    <scope>NUCLEOTIDE SEQUENCE [LARGE SCALE GENOMIC DNA]</scope>
    <source>
        <strain evidence="3 4">3_1_6</strain>
    </source>
</reference>
<dbReference type="OrthoDB" id="32575at2"/>
<sequence length="139" mass="15308">MPSYEEVRYHFNHHDPFARHMGIELLEVGPEHGVAIMPLDERHRNGMGHAHGGAIFALVDMTFATVSNAAGLYCVNAQTNISYLEPGRIGPLRGEARKIRSGRNLGTYDVRITDSDGTLVAIATVTGFMTKYPIQQKDA</sequence>
<evidence type="ECO:0000259" key="2">
    <source>
        <dbReference type="Pfam" id="PF03061"/>
    </source>
</evidence>
<proteinExistence type="predicted"/>
<evidence type="ECO:0000256" key="1">
    <source>
        <dbReference type="ARBA" id="ARBA00022801"/>
    </source>
</evidence>
<dbReference type="STRING" id="563192.HMPREF0179_02851"/>
<name>E5Y9D6_BILW3</name>
<evidence type="ECO:0000313" key="3">
    <source>
        <dbReference type="EMBL" id="EFV43328.1"/>
    </source>
</evidence>
<dbReference type="CDD" id="cd03443">
    <property type="entry name" value="PaaI_thioesterase"/>
    <property type="match status" value="1"/>
</dbReference>
<dbReference type="InterPro" id="IPR003736">
    <property type="entry name" value="PAAI_dom"/>
</dbReference>
<dbReference type="eggNOG" id="COG2050">
    <property type="taxonomic scope" value="Bacteria"/>
</dbReference>
<protein>
    <submittedName>
        <fullName evidence="3">Phenylacetic acid degradation protein PaaD</fullName>
    </submittedName>
</protein>
<evidence type="ECO:0000313" key="4">
    <source>
        <dbReference type="Proteomes" id="UP000006034"/>
    </source>
</evidence>
<gene>
    <name evidence="3" type="ORF">HMPREF0179_02851</name>
</gene>
<dbReference type="SUPFAM" id="SSF54637">
    <property type="entry name" value="Thioesterase/thiol ester dehydrase-isomerase"/>
    <property type="match status" value="1"/>
</dbReference>
<dbReference type="Gene3D" id="3.10.129.10">
    <property type="entry name" value="Hotdog Thioesterase"/>
    <property type="match status" value="1"/>
</dbReference>
<dbReference type="EMBL" id="ADCP02000001">
    <property type="protein sequence ID" value="EFV43328.1"/>
    <property type="molecule type" value="Genomic_DNA"/>
</dbReference>
<accession>E5Y9D6</accession>
<reference evidence="3 4" key="1">
    <citation type="submission" date="2010-10" db="EMBL/GenBank/DDBJ databases">
        <authorList>
            <consortium name="The Broad Institute Genome Sequencing Platform"/>
            <person name="Ward D."/>
            <person name="Earl A."/>
            <person name="Feldgarden M."/>
            <person name="Young S.K."/>
            <person name="Gargeya S."/>
            <person name="Zeng Q."/>
            <person name="Alvarado L."/>
            <person name="Berlin A."/>
            <person name="Bochicchio J."/>
            <person name="Chapman S.B."/>
            <person name="Chen Z."/>
            <person name="Freedman E."/>
            <person name="Gellesch M."/>
            <person name="Goldberg J."/>
            <person name="Griggs A."/>
            <person name="Gujja S."/>
            <person name="Heilman E."/>
            <person name="Heiman D."/>
            <person name="Howarth C."/>
            <person name="Mehta T."/>
            <person name="Neiman D."/>
            <person name="Pearson M."/>
            <person name="Roberts A."/>
            <person name="Saif S."/>
            <person name="Shea T."/>
            <person name="Shenoy N."/>
            <person name="Sisk P."/>
            <person name="Stolte C."/>
            <person name="Sykes S."/>
            <person name="White J."/>
            <person name="Yandava C."/>
            <person name="Allen-Vercoe E."/>
            <person name="Sibley C."/>
            <person name="Ambrose C.E."/>
            <person name="Strauss J."/>
            <person name="Daigneault M."/>
            <person name="Haas B."/>
            <person name="Nusbaum C."/>
            <person name="Birren B."/>
        </authorList>
    </citation>
    <scope>NUCLEOTIDE SEQUENCE [LARGE SCALE GENOMIC DNA]</scope>
    <source>
        <strain evidence="3 4">3_1_6</strain>
    </source>
</reference>
<feature type="domain" description="Thioesterase" evidence="2">
    <location>
        <begin position="47"/>
        <end position="121"/>
    </location>
</feature>
<dbReference type="InterPro" id="IPR006683">
    <property type="entry name" value="Thioestr_dom"/>
</dbReference>
<organism evidence="3 4">
    <name type="scientific">Bilophila wadsworthia (strain 3_1_6)</name>
    <dbReference type="NCBI Taxonomy" id="563192"/>
    <lineage>
        <taxon>Bacteria</taxon>
        <taxon>Pseudomonadati</taxon>
        <taxon>Thermodesulfobacteriota</taxon>
        <taxon>Desulfovibrionia</taxon>
        <taxon>Desulfovibrionales</taxon>
        <taxon>Desulfovibrionaceae</taxon>
        <taxon>Bilophila</taxon>
    </lineage>
</organism>